<protein>
    <submittedName>
        <fullName evidence="6">Reverse transcriptase</fullName>
    </submittedName>
</protein>
<keyword evidence="7" id="KW-1185">Reference proteome</keyword>
<evidence type="ECO:0000259" key="4">
    <source>
        <dbReference type="Pfam" id="PF13966"/>
    </source>
</evidence>
<accession>A0A1R3KWW0</accession>
<dbReference type="InterPro" id="IPR000477">
    <property type="entry name" value="RT_dom"/>
</dbReference>
<reference evidence="6 7" key="1">
    <citation type="submission" date="2013-09" db="EMBL/GenBank/DDBJ databases">
        <title>Corchorus capsularis genome sequencing.</title>
        <authorList>
            <person name="Alam M."/>
            <person name="Haque M.S."/>
            <person name="Islam M.S."/>
            <person name="Emdad E.M."/>
            <person name="Islam M.M."/>
            <person name="Ahmed B."/>
            <person name="Halim A."/>
            <person name="Hossen Q.M.M."/>
            <person name="Hossain M.Z."/>
            <person name="Ahmed R."/>
            <person name="Khan M.M."/>
            <person name="Islam R."/>
            <person name="Rashid M.M."/>
            <person name="Khan S.A."/>
            <person name="Rahman M.S."/>
            <person name="Alam M."/>
        </authorList>
    </citation>
    <scope>NUCLEOTIDE SEQUENCE [LARGE SCALE GENOMIC DNA]</scope>
    <source>
        <strain evidence="7">cv. CVL-1</strain>
        <tissue evidence="6">Whole seedling</tissue>
    </source>
</reference>
<dbReference type="PANTHER" id="PTHR33116">
    <property type="entry name" value="REVERSE TRANSCRIPTASE ZINC-BINDING DOMAIN-CONTAINING PROTEIN-RELATED-RELATED"/>
    <property type="match status" value="1"/>
</dbReference>
<evidence type="ECO:0000259" key="5">
    <source>
        <dbReference type="Pfam" id="PF14111"/>
    </source>
</evidence>
<dbReference type="Pfam" id="PF13966">
    <property type="entry name" value="zf-RVT"/>
    <property type="match status" value="1"/>
</dbReference>
<feature type="region of interest" description="Disordered" evidence="2">
    <location>
        <begin position="1226"/>
        <end position="1249"/>
    </location>
</feature>
<dbReference type="InterPro" id="IPR026960">
    <property type="entry name" value="RVT-Znf"/>
</dbReference>
<keyword evidence="1" id="KW-0175">Coiled coil</keyword>
<comment type="caution">
    <text evidence="6">The sequence shown here is derived from an EMBL/GenBank/DDBJ whole genome shotgun (WGS) entry which is preliminary data.</text>
</comment>
<organism evidence="6 7">
    <name type="scientific">Corchorus capsularis</name>
    <name type="common">Jute</name>
    <dbReference type="NCBI Taxonomy" id="210143"/>
    <lineage>
        <taxon>Eukaryota</taxon>
        <taxon>Viridiplantae</taxon>
        <taxon>Streptophyta</taxon>
        <taxon>Embryophyta</taxon>
        <taxon>Tracheophyta</taxon>
        <taxon>Spermatophyta</taxon>
        <taxon>Magnoliopsida</taxon>
        <taxon>eudicotyledons</taxon>
        <taxon>Gunneridae</taxon>
        <taxon>Pentapetalae</taxon>
        <taxon>rosids</taxon>
        <taxon>malvids</taxon>
        <taxon>Malvales</taxon>
        <taxon>Malvaceae</taxon>
        <taxon>Grewioideae</taxon>
        <taxon>Apeibeae</taxon>
        <taxon>Corchorus</taxon>
    </lineage>
</organism>
<keyword evidence="6" id="KW-0695">RNA-directed DNA polymerase</keyword>
<keyword evidence="6" id="KW-0808">Transferase</keyword>
<dbReference type="Pfam" id="PF00078">
    <property type="entry name" value="RVT_1"/>
    <property type="match status" value="1"/>
</dbReference>
<dbReference type="OrthoDB" id="691901at2759"/>
<dbReference type="EMBL" id="AWWV01001162">
    <property type="protein sequence ID" value="OMP11560.1"/>
    <property type="molecule type" value="Genomic_DNA"/>
</dbReference>
<dbReference type="AlphaFoldDB" id="A0A1R3KWW0"/>
<feature type="region of interest" description="Disordered" evidence="2">
    <location>
        <begin position="375"/>
        <end position="395"/>
    </location>
</feature>
<evidence type="ECO:0000256" key="2">
    <source>
        <dbReference type="SAM" id="MobiDB-lite"/>
    </source>
</evidence>
<evidence type="ECO:0000313" key="6">
    <source>
        <dbReference type="EMBL" id="OMP11560.1"/>
    </source>
</evidence>
<evidence type="ECO:0000256" key="1">
    <source>
        <dbReference type="SAM" id="Coils"/>
    </source>
</evidence>
<evidence type="ECO:0000313" key="7">
    <source>
        <dbReference type="Proteomes" id="UP000188268"/>
    </source>
</evidence>
<sequence>MEGALSNMCSKLSLQGDGGDTVVVKDQDWLGGNEGGLAWFHLIGRLFSKRKANVDGLRTAMLLAWRLEGAFMVKEAGDNLFTFQFEDEVERDRILVTRPWCFNGPCWVCGRLVHLDTDCPVGVIMFKTQGCIEKHFNDSLRAEIPDAKPRQMGSVPRSQVGFSASMAGKGVSRQQQTSTASGLGRARAFRNHIDNMLLRGRRAARGEDGGEVSCEIISKIGGSPLVLNKGGMDSRTTHQKWRGKQKELVAAFSQQFEESADYSPNFQEEDFRAVLLGKTVSGLGQSIPSIGPTTNGPVPVDINPGPTAESSSPAAHFVFGATSPQQGRRQRKWKKTARVSHHYSFDVMGPDTNFRIGQKRGSRIPNYEFLNTGANKRSKDREGLLGNQESDDFGPSIYRNNGADVEPGAATNGGNLDDQAAGDDNCFSVSSSGRAGGLAMLWNNEILVSVVSYSTLHIDVHVGGDFNELLSNDEKIGGNIRPQRQMEGFREAVDECHFHELTTKGPLKHEGLEDVIKENWNLDPNIDVQHAIATCGKALQVWDRTIFGNVRSRIRVKQNELEELYMEVEQQEGNQAIQERLDELNVLYDQEEIMWRQRSRVSSLKDGDCNSRFFHSIASTRKRRNFIVAIRDEDGAWQSNRGSADKLILDYFDGIFISSSPDMDRVHAVAGFVDSAMVAFETVHYLKNKRNGTDGYMAVKLDLSKAYDRVEWTFLEAVMRQIGFSERWISLVLACVQSVSYSFLINGAQTETIRPTRGIRQGDPLSPYLFLLCIEECDSILKAFEVALGQMINVDKSVVLFSKNVPELSRNGIMQKLGVQKILAKDKYLRMPIMIDKSKRAELEAIKDRLWKRIRSWNGKLLSIAGREVIKVGPRWRVGDGSSIDVWSEKWLNKSPMFQPQPRPDIVCHPTKVSSLIFNGQWDGDLLNELFEAADVRHILCIPLSILPSNDTLIWHGNSDGLYTVKSGYHIARLVLSKSLPDVENRNVFWRRVWGASMQPKVKYFLWRLWHNILPTKYNLQQRGVPVDDVCSCSNTDTSLLHIFFHCPFAVKVWEISRPWLMEYLQGWIAARIVYDFEAVRQQGHATRQVMRPQRWLPPTVAQYRINTDASFNSEKGEAGLGAVIRDRQGFRVVAARIMNVPDPLFAEVLCRKECNMATASRCHFALQHSLMQKDSKPQLCIGVLIPSCIGVLMPSCIGVLMPSRIGVALKALQIFPQSLNSDDDVPMEDDYLESEGMGGLDTELEKLS</sequence>
<keyword evidence="6" id="KW-0548">Nucleotidyltransferase</keyword>
<name>A0A1R3KWW0_COCAP</name>
<dbReference type="STRING" id="210143.A0A1R3KWW0"/>
<evidence type="ECO:0000259" key="3">
    <source>
        <dbReference type="Pfam" id="PF00078"/>
    </source>
</evidence>
<dbReference type="Proteomes" id="UP000188268">
    <property type="component" value="Unassembled WGS sequence"/>
</dbReference>
<feature type="domain" description="Reverse transcriptase" evidence="3">
    <location>
        <begin position="680"/>
        <end position="783"/>
    </location>
</feature>
<dbReference type="Pfam" id="PF14111">
    <property type="entry name" value="DUF4283"/>
    <property type="match status" value="1"/>
</dbReference>
<gene>
    <name evidence="6" type="ORF">CCACVL1_00441</name>
</gene>
<feature type="coiled-coil region" evidence="1">
    <location>
        <begin position="551"/>
        <end position="594"/>
    </location>
</feature>
<feature type="domain" description="DUF4283" evidence="5">
    <location>
        <begin position="42"/>
        <end position="104"/>
    </location>
</feature>
<feature type="domain" description="Reverse transcriptase zinc-binding" evidence="4">
    <location>
        <begin position="963"/>
        <end position="1054"/>
    </location>
</feature>
<dbReference type="Gramene" id="OMP11560">
    <property type="protein sequence ID" value="OMP11560"/>
    <property type="gene ID" value="CCACVL1_00441"/>
</dbReference>
<proteinExistence type="predicted"/>
<dbReference type="InterPro" id="IPR025558">
    <property type="entry name" value="DUF4283"/>
</dbReference>
<dbReference type="GO" id="GO:0003964">
    <property type="term" value="F:RNA-directed DNA polymerase activity"/>
    <property type="evidence" value="ECO:0007669"/>
    <property type="project" value="UniProtKB-KW"/>
</dbReference>
<dbReference type="PANTHER" id="PTHR33116:SF86">
    <property type="entry name" value="REVERSE TRANSCRIPTASE DOMAIN-CONTAINING PROTEIN"/>
    <property type="match status" value="1"/>
</dbReference>